<organism evidence="2 3">
    <name type="scientific">Actinocatenispora sera</name>
    <dbReference type="NCBI Taxonomy" id="390989"/>
    <lineage>
        <taxon>Bacteria</taxon>
        <taxon>Bacillati</taxon>
        <taxon>Actinomycetota</taxon>
        <taxon>Actinomycetes</taxon>
        <taxon>Micromonosporales</taxon>
        <taxon>Micromonosporaceae</taxon>
        <taxon>Actinocatenispora</taxon>
    </lineage>
</organism>
<reference evidence="2" key="1">
    <citation type="submission" date="2020-08" db="EMBL/GenBank/DDBJ databases">
        <title>Whole genome shotgun sequence of Actinocatenispora sera NBRC 101916.</title>
        <authorList>
            <person name="Komaki H."/>
            <person name="Tamura T."/>
        </authorList>
    </citation>
    <scope>NUCLEOTIDE SEQUENCE</scope>
    <source>
        <strain evidence="2">NBRC 101916</strain>
    </source>
</reference>
<name>A0A810LBD6_9ACTN</name>
<dbReference type="EMBL" id="AP023354">
    <property type="protein sequence ID" value="BCJ31576.1"/>
    <property type="molecule type" value="Genomic_DNA"/>
</dbReference>
<dbReference type="AlphaFoldDB" id="A0A810LBD6"/>
<keyword evidence="1" id="KW-0812">Transmembrane</keyword>
<evidence type="ECO:0000313" key="2">
    <source>
        <dbReference type="EMBL" id="BCJ31576.1"/>
    </source>
</evidence>
<evidence type="ECO:0000313" key="3">
    <source>
        <dbReference type="Proteomes" id="UP000680750"/>
    </source>
</evidence>
<gene>
    <name evidence="2" type="ORF">Asera_56840</name>
</gene>
<dbReference type="KEGG" id="aser:Asera_56840"/>
<keyword evidence="1" id="KW-0472">Membrane</keyword>
<keyword evidence="1" id="KW-1133">Transmembrane helix</keyword>
<feature type="transmembrane region" description="Helical" evidence="1">
    <location>
        <begin position="12"/>
        <end position="34"/>
    </location>
</feature>
<keyword evidence="3" id="KW-1185">Reference proteome</keyword>
<accession>A0A810LBD6</accession>
<sequence>MLLLLNRVPARLRTILGGVFLLAGAVLTGVSKIFAAGLVIHGVSLAGVGAVLAVSGVVALRRAARESGPAGAPVDGTEQA</sequence>
<proteinExistence type="predicted"/>
<feature type="transmembrane region" description="Helical" evidence="1">
    <location>
        <begin position="40"/>
        <end position="60"/>
    </location>
</feature>
<protein>
    <submittedName>
        <fullName evidence="2">Uncharacterized protein</fullName>
    </submittedName>
</protein>
<evidence type="ECO:0000256" key="1">
    <source>
        <dbReference type="SAM" id="Phobius"/>
    </source>
</evidence>
<dbReference type="Proteomes" id="UP000680750">
    <property type="component" value="Chromosome"/>
</dbReference>